<organism evidence="1">
    <name type="scientific">Lepeophtheirus salmonis</name>
    <name type="common">Salmon louse</name>
    <name type="synonym">Caligus salmonis</name>
    <dbReference type="NCBI Taxonomy" id="72036"/>
    <lineage>
        <taxon>Eukaryota</taxon>
        <taxon>Metazoa</taxon>
        <taxon>Ecdysozoa</taxon>
        <taxon>Arthropoda</taxon>
        <taxon>Crustacea</taxon>
        <taxon>Multicrustacea</taxon>
        <taxon>Hexanauplia</taxon>
        <taxon>Copepoda</taxon>
        <taxon>Siphonostomatoida</taxon>
        <taxon>Caligidae</taxon>
        <taxon>Lepeophtheirus</taxon>
    </lineage>
</organism>
<reference evidence="1" key="1">
    <citation type="submission" date="2014-05" db="EMBL/GenBank/DDBJ databases">
        <authorList>
            <person name="Chronopoulou M."/>
        </authorList>
    </citation>
    <scope>NUCLEOTIDE SEQUENCE</scope>
    <source>
        <tissue evidence="1">Whole organism</tissue>
    </source>
</reference>
<accession>A0A0K2V199</accession>
<proteinExistence type="predicted"/>
<dbReference type="EMBL" id="HACA01026927">
    <property type="protein sequence ID" value="CDW44288.1"/>
    <property type="molecule type" value="Transcribed_RNA"/>
</dbReference>
<protein>
    <submittedName>
        <fullName evidence="1">Uncharacterized protein</fullName>
    </submittedName>
</protein>
<evidence type="ECO:0000313" key="1">
    <source>
        <dbReference type="EMBL" id="CDW44288.1"/>
    </source>
</evidence>
<name>A0A0K2V199_LEPSM</name>
<sequence>MFLKSFSILSYYIALDGIIKTEYTIITSTIIFTE</sequence>
<dbReference type="AlphaFoldDB" id="A0A0K2V199"/>